<sequence length="155" mass="17222">MRPGEASRPSRPRTNWPSTCPARPAPTTYAWTSWAGDEVYGACTRLCTFLDERGQAYVLRIRATFILGGGTCLTCEQIVAKYVLAAKRKWTVRSAGAGSKGERTYAWAWIASASPAHYLLIRKHRTTGELAFHYCFVPDDQSARLPRLIAAAGRR</sequence>
<evidence type="ECO:0000313" key="1">
    <source>
        <dbReference type="EMBL" id="MFC5828483.1"/>
    </source>
</evidence>
<name>A0ABW1CVZ3_9ACTN</name>
<dbReference type="EMBL" id="JBHSPA010000037">
    <property type="protein sequence ID" value="MFC5828483.1"/>
    <property type="molecule type" value="Genomic_DNA"/>
</dbReference>
<dbReference type="RefSeq" id="WP_379517984.1">
    <property type="nucleotide sequence ID" value="NZ_JBHSPA010000037.1"/>
</dbReference>
<dbReference type="Proteomes" id="UP001596058">
    <property type="component" value="Unassembled WGS sequence"/>
</dbReference>
<proteinExistence type="predicted"/>
<gene>
    <name evidence="1" type="ORF">ACFPZ3_31845</name>
</gene>
<protein>
    <submittedName>
        <fullName evidence="1">Uncharacterized protein</fullName>
    </submittedName>
</protein>
<reference evidence="2" key="1">
    <citation type="journal article" date="2019" name="Int. J. Syst. Evol. Microbiol.">
        <title>The Global Catalogue of Microorganisms (GCM) 10K type strain sequencing project: providing services to taxonomists for standard genome sequencing and annotation.</title>
        <authorList>
            <consortium name="The Broad Institute Genomics Platform"/>
            <consortium name="The Broad Institute Genome Sequencing Center for Infectious Disease"/>
            <person name="Wu L."/>
            <person name="Ma J."/>
        </authorList>
    </citation>
    <scope>NUCLEOTIDE SEQUENCE [LARGE SCALE GENOMIC DNA]</scope>
    <source>
        <strain evidence="2">CCUG 53903</strain>
    </source>
</reference>
<keyword evidence="2" id="KW-1185">Reference proteome</keyword>
<comment type="caution">
    <text evidence="1">The sequence shown here is derived from an EMBL/GenBank/DDBJ whole genome shotgun (WGS) entry which is preliminary data.</text>
</comment>
<accession>A0ABW1CVZ3</accession>
<organism evidence="1 2">
    <name type="scientific">Nonomuraea insulae</name>
    <dbReference type="NCBI Taxonomy" id="1616787"/>
    <lineage>
        <taxon>Bacteria</taxon>
        <taxon>Bacillati</taxon>
        <taxon>Actinomycetota</taxon>
        <taxon>Actinomycetes</taxon>
        <taxon>Streptosporangiales</taxon>
        <taxon>Streptosporangiaceae</taxon>
        <taxon>Nonomuraea</taxon>
    </lineage>
</organism>
<evidence type="ECO:0000313" key="2">
    <source>
        <dbReference type="Proteomes" id="UP001596058"/>
    </source>
</evidence>